<organism evidence="4 5">
    <name type="scientific">Rubrivirga litoralis</name>
    <dbReference type="NCBI Taxonomy" id="3075598"/>
    <lineage>
        <taxon>Bacteria</taxon>
        <taxon>Pseudomonadati</taxon>
        <taxon>Rhodothermota</taxon>
        <taxon>Rhodothermia</taxon>
        <taxon>Rhodothermales</taxon>
        <taxon>Rubricoccaceae</taxon>
        <taxon>Rubrivirga</taxon>
    </lineage>
</organism>
<keyword evidence="1" id="KW-0677">Repeat</keyword>
<accession>A0ABU3BMF5</accession>
<evidence type="ECO:0000313" key="5">
    <source>
        <dbReference type="Proteomes" id="UP001267426"/>
    </source>
</evidence>
<evidence type="ECO:0000313" key="4">
    <source>
        <dbReference type="EMBL" id="MDT0630445.1"/>
    </source>
</evidence>
<sequence length="1011" mass="109120">MPFSLSTGRPLALALAALVVAAPPVAAQNTDPVRLAPAGVPGVNAVAPTPAAERERAAAVRADLARRSAVAEVPFRSVGPTVMSGRVTDVEGKPGDPSDFYVAYASGGLWRTQNAGGSFEPLFDDMPQITIGDIAVDWRDPEGDGPTVWVGTGESNSSRSSYAGSGLYKSTDGGRTWAHLGLDETHHVGRVVVHPADPDVALVAAVGHLYSPNPERGLYRTEDGGTTWTHVLALDDDTGAIDIVLDPTNPDRVYAATWTRARRAWDFREGGAGSGLWGSTDGGQTWARLNVEGSGFPTGADVGRIGLDAHPSGALFAVVDNQARRPEEEPDEDAPAVTRDLLRAISTEDFLALAEDDLNAFLDANNVPYSYTAESILEMVRAGRIEPADLVGFLEDANAQLFDTPVVGAEVYRSDDHGRTWTRTHEGFLDDLFYSYGYYFGVLRVAPDDPDRLYVLGVPLVASSDGGATWARADAPQVHVDHHALWFDRTRPGYMISGNDGGLNVSYDRGATWSKLNAPAVGQFYAVQVDDAEPYNVYGGLQDNGVWVGPSTYEASRGWLAEGEYPYHRIMGGDGMQIQVDDRDGTVYTGFQFGNYFRTDRSGEGEAERVVPQHELGERPLRFNWQAPIWLSRHVPDVLYFGSNKVHRSLDRGDTWEALSDDLTGGGTPGDVPFGTLSSLHESPLEFGLLAAGTDDGHVWVSEDGGRTWQDRSAGLSPDLWVSRVELSGHDRGRLLVALNGYRWDHFESYVYASDDLGRTWQRVGLDLPAEPVNVATEDPRNPDVVYVGTDGGLYLSLDRGASFQAFHGQRARPAPGDGDRGPFMGPDSGADSPALPYAPVHDLVVQEREADLVVGTHGRSIWIVDVGLVQQMTPAVQSSALHVFAPDTLTHNESWGSRGYTWSDPREPSVQIGYTTTVTGTARVRVLDAEGGVVRQMDDAAEPGINLLAYDLRADRALGDDHEPGEDTGAFTLIPGEYVVEVTLAGRTETAPLVVEAGPEPRSRARKKAP</sequence>
<reference evidence="4 5" key="1">
    <citation type="submission" date="2023-09" db="EMBL/GenBank/DDBJ databases">
        <authorList>
            <person name="Rey-Velasco X."/>
        </authorList>
    </citation>
    <scope>NUCLEOTIDE SEQUENCE [LARGE SCALE GENOMIC DNA]</scope>
    <source>
        <strain evidence="4 5">F394</strain>
    </source>
</reference>
<dbReference type="CDD" id="cd15482">
    <property type="entry name" value="Sialidase_non-viral"/>
    <property type="match status" value="3"/>
</dbReference>
<dbReference type="InterPro" id="IPR036278">
    <property type="entry name" value="Sialidase_sf"/>
</dbReference>
<keyword evidence="2" id="KW-0732">Signal</keyword>
<keyword evidence="4" id="KW-0378">Hydrolase</keyword>
<dbReference type="PANTHER" id="PTHR43739">
    <property type="entry name" value="XYLOGLUCANASE (EUROFUNG)"/>
    <property type="match status" value="1"/>
</dbReference>
<comment type="caution">
    <text evidence="4">The sequence shown here is derived from an EMBL/GenBank/DDBJ whole genome shotgun (WGS) entry which is preliminary data.</text>
</comment>
<feature type="signal peptide" evidence="2">
    <location>
        <begin position="1"/>
        <end position="27"/>
    </location>
</feature>
<feature type="domain" description="Sortilin N-terminal" evidence="3">
    <location>
        <begin position="167"/>
        <end position="292"/>
    </location>
</feature>
<proteinExistence type="predicted"/>
<keyword evidence="5" id="KW-1185">Reference proteome</keyword>
<dbReference type="PANTHER" id="PTHR43739:SF5">
    <property type="entry name" value="EXO-ALPHA-SIALIDASE"/>
    <property type="match status" value="1"/>
</dbReference>
<dbReference type="Proteomes" id="UP001267426">
    <property type="component" value="Unassembled WGS sequence"/>
</dbReference>
<protein>
    <submittedName>
        <fullName evidence="4">Glycosyl hydrolase</fullName>
    </submittedName>
</protein>
<dbReference type="InterPro" id="IPR052025">
    <property type="entry name" value="Xyloglucanase_GH74"/>
</dbReference>
<dbReference type="Pfam" id="PF15902">
    <property type="entry name" value="Sortilin-Vps10"/>
    <property type="match status" value="1"/>
</dbReference>
<name>A0ABU3BMF5_9BACT</name>
<gene>
    <name evidence="4" type="ORF">RM540_01685</name>
</gene>
<dbReference type="GO" id="GO:0016787">
    <property type="term" value="F:hydrolase activity"/>
    <property type="evidence" value="ECO:0007669"/>
    <property type="project" value="UniProtKB-KW"/>
</dbReference>
<evidence type="ECO:0000256" key="2">
    <source>
        <dbReference type="SAM" id="SignalP"/>
    </source>
</evidence>
<dbReference type="InterPro" id="IPR015943">
    <property type="entry name" value="WD40/YVTN_repeat-like_dom_sf"/>
</dbReference>
<dbReference type="InterPro" id="IPR031778">
    <property type="entry name" value="Sortilin_N"/>
</dbReference>
<dbReference type="Gene3D" id="2.130.10.10">
    <property type="entry name" value="YVTN repeat-like/Quinoprotein amine dehydrogenase"/>
    <property type="match status" value="4"/>
</dbReference>
<dbReference type="EMBL" id="JAVRHT010000002">
    <property type="protein sequence ID" value="MDT0630445.1"/>
    <property type="molecule type" value="Genomic_DNA"/>
</dbReference>
<evidence type="ECO:0000256" key="1">
    <source>
        <dbReference type="ARBA" id="ARBA00022737"/>
    </source>
</evidence>
<dbReference type="RefSeq" id="WP_311661548.1">
    <property type="nucleotide sequence ID" value="NZ_JAVRHT010000002.1"/>
</dbReference>
<evidence type="ECO:0000259" key="3">
    <source>
        <dbReference type="Pfam" id="PF15902"/>
    </source>
</evidence>
<dbReference type="SUPFAM" id="SSF50939">
    <property type="entry name" value="Sialidases"/>
    <property type="match status" value="2"/>
</dbReference>
<feature type="chain" id="PRO_5045924789" evidence="2">
    <location>
        <begin position="28"/>
        <end position="1011"/>
    </location>
</feature>